<keyword evidence="2 6" id="KW-0145">Chemotaxis</keyword>
<dbReference type="InterPro" id="IPR000673">
    <property type="entry name" value="Sig_transdc_resp-reg_Me-estase"/>
</dbReference>
<dbReference type="InterPro" id="IPR008248">
    <property type="entry name" value="CheB-like"/>
</dbReference>
<dbReference type="GO" id="GO:0005737">
    <property type="term" value="C:cytoplasm"/>
    <property type="evidence" value="ECO:0007669"/>
    <property type="project" value="UniProtKB-SubCell"/>
</dbReference>
<dbReference type="SUPFAM" id="SSF52738">
    <property type="entry name" value="Methylesterase CheB, C-terminal domain"/>
    <property type="match status" value="1"/>
</dbReference>
<evidence type="ECO:0000256" key="3">
    <source>
        <dbReference type="ARBA" id="ARBA00022553"/>
    </source>
</evidence>
<dbReference type="Pfam" id="PF00072">
    <property type="entry name" value="Response_reg"/>
    <property type="match status" value="1"/>
</dbReference>
<dbReference type="SUPFAM" id="SSF52172">
    <property type="entry name" value="CheY-like"/>
    <property type="match status" value="1"/>
</dbReference>
<dbReference type="InterPro" id="IPR011006">
    <property type="entry name" value="CheY-like_superfamily"/>
</dbReference>
<comment type="function">
    <text evidence="6">Involved in chemotaxis. Part of a chemotaxis signal transduction system that modulates chemotaxis in response to various stimuli. Catalyzes the demethylation of specific methylglutamate residues introduced into the chemoreceptors (methyl-accepting chemotaxis proteins or MCP) by CheR. Also mediates the irreversible deamidation of specific glutamine residues to glutamic acid.</text>
</comment>
<comment type="catalytic activity">
    <reaction evidence="6">
        <text>L-glutaminyl-[protein] + H2O = L-glutamyl-[protein] + NH4(+)</text>
        <dbReference type="Rhea" id="RHEA:16441"/>
        <dbReference type="Rhea" id="RHEA-COMP:10207"/>
        <dbReference type="Rhea" id="RHEA-COMP:10208"/>
        <dbReference type="ChEBI" id="CHEBI:15377"/>
        <dbReference type="ChEBI" id="CHEBI:28938"/>
        <dbReference type="ChEBI" id="CHEBI:29973"/>
        <dbReference type="ChEBI" id="CHEBI:30011"/>
        <dbReference type="EC" id="3.5.1.44"/>
    </reaction>
</comment>
<sequence>MIKQKIKVLVVDDSALIRSLLSKIINQQPDMVAVDAAPDPFIAREMVKTHDPDVMTLDIEMPRMDGIEFLDKLMKLHPMPVVMVSTLTERGAEVTMRAMELGAVDFVTKPKLDIQAGMTEYAQDITDKIRAAALAKHRIKRRISSQQTSPVRAPVVASLGSQFASTEKLIMIGASTGGTEAIREVLMGFPPDSPGIMITQHMPAGFTKSFAERLDKVCKITVKEAQQGERVLPGHAYIAPGSHHLSLKRSGANYLCELSDGPPVNRHRPSVEVLFRSGAQVAGPNIVGIMLTGMGKDGAAAMRELRDAGAYNFAQDEASCVVFGMPREAIAAGAVHETLPLQEIARRVVEHLSRIGARTNRV</sequence>
<dbReference type="Gene3D" id="3.40.50.2300">
    <property type="match status" value="1"/>
</dbReference>
<gene>
    <name evidence="6" type="primary">cheB</name>
    <name evidence="11" type="ORF">DU000_04025</name>
</gene>
<dbReference type="GO" id="GO:0006935">
    <property type="term" value="P:chemotaxis"/>
    <property type="evidence" value="ECO:0007669"/>
    <property type="project" value="UniProtKB-UniRule"/>
</dbReference>
<keyword evidence="3 6" id="KW-0597">Phosphoprotein</keyword>
<dbReference type="HAMAP" id="MF_00099">
    <property type="entry name" value="CheB_chemtxs"/>
    <property type="match status" value="1"/>
</dbReference>
<dbReference type="CDD" id="cd17541">
    <property type="entry name" value="REC_CheB-like"/>
    <property type="match status" value="1"/>
</dbReference>
<dbReference type="RefSeq" id="WP_114402017.1">
    <property type="nucleotide sequence ID" value="NZ_QPGB01000001.1"/>
</dbReference>
<dbReference type="PANTHER" id="PTHR42872">
    <property type="entry name" value="PROTEIN-GLUTAMATE METHYLESTERASE/PROTEIN-GLUTAMINE GLUTAMINASE"/>
    <property type="match status" value="1"/>
</dbReference>
<evidence type="ECO:0000313" key="11">
    <source>
        <dbReference type="EMBL" id="RCS59868.1"/>
    </source>
</evidence>
<comment type="caution">
    <text evidence="11">The sequence shown here is derived from an EMBL/GenBank/DDBJ whole genome shotgun (WGS) entry which is preliminary data.</text>
</comment>
<keyword evidence="12" id="KW-1185">Reference proteome</keyword>
<keyword evidence="1 6" id="KW-0963">Cytoplasm</keyword>
<feature type="active site" evidence="6 7">
    <location>
        <position position="297"/>
    </location>
</feature>
<proteinExistence type="inferred from homology"/>
<dbReference type="Proteomes" id="UP000252357">
    <property type="component" value="Unassembled WGS sequence"/>
</dbReference>
<evidence type="ECO:0000256" key="2">
    <source>
        <dbReference type="ARBA" id="ARBA00022500"/>
    </source>
</evidence>
<feature type="domain" description="CheB-type methylesterase" evidence="10">
    <location>
        <begin position="163"/>
        <end position="355"/>
    </location>
</feature>
<comment type="domain">
    <text evidence="6">Contains a C-terminal catalytic domain, and an N-terminal region which modulates catalytic activity.</text>
</comment>
<dbReference type="EC" id="3.5.1.44" evidence="6"/>
<comment type="PTM">
    <text evidence="6">Phosphorylated by CheA. Phosphorylation of the N-terminal regulatory domain activates the methylesterase activity.</text>
</comment>
<evidence type="ECO:0000256" key="1">
    <source>
        <dbReference type="ARBA" id="ARBA00022490"/>
    </source>
</evidence>
<evidence type="ECO:0000256" key="5">
    <source>
        <dbReference type="ARBA" id="ARBA00048267"/>
    </source>
</evidence>
<dbReference type="GO" id="GO:0050568">
    <property type="term" value="F:protein-glutamine glutaminase activity"/>
    <property type="evidence" value="ECO:0007669"/>
    <property type="project" value="UniProtKB-UniRule"/>
</dbReference>
<dbReference type="NCBIfam" id="NF009206">
    <property type="entry name" value="PRK12555.1"/>
    <property type="match status" value="1"/>
</dbReference>
<comment type="subcellular location">
    <subcellularLocation>
        <location evidence="6">Cytoplasm</location>
    </subcellularLocation>
</comment>
<dbReference type="PANTHER" id="PTHR42872:SF6">
    <property type="entry name" value="PROTEIN-GLUTAMATE METHYLESTERASE_PROTEIN-GLUTAMINE GLUTAMINASE"/>
    <property type="match status" value="1"/>
</dbReference>
<reference evidence="11 12" key="1">
    <citation type="journal article" date="2018" name="Int. J. Syst. Evol. Microbiol.">
        <title>Parvibium lacunae gen. nov., sp. nov., a new member of the family Alcaligenaceae isolated from a freshwater pond.</title>
        <authorList>
            <person name="Chen W.M."/>
            <person name="Xie P.B."/>
            <person name="Hsu M.Y."/>
            <person name="Sheu S.Y."/>
        </authorList>
    </citation>
    <scope>NUCLEOTIDE SEQUENCE [LARGE SCALE GENOMIC DNA]</scope>
    <source>
        <strain evidence="11 12">KMB9</strain>
    </source>
</reference>
<feature type="active site" evidence="6 7">
    <location>
        <position position="175"/>
    </location>
</feature>
<evidence type="ECO:0000313" key="12">
    <source>
        <dbReference type="Proteomes" id="UP000252357"/>
    </source>
</evidence>
<comment type="catalytic activity">
    <reaction evidence="5 6">
        <text>[protein]-L-glutamate 5-O-methyl ester + H2O = L-glutamyl-[protein] + methanol + H(+)</text>
        <dbReference type="Rhea" id="RHEA:23236"/>
        <dbReference type="Rhea" id="RHEA-COMP:10208"/>
        <dbReference type="Rhea" id="RHEA-COMP:10311"/>
        <dbReference type="ChEBI" id="CHEBI:15377"/>
        <dbReference type="ChEBI" id="CHEBI:15378"/>
        <dbReference type="ChEBI" id="CHEBI:17790"/>
        <dbReference type="ChEBI" id="CHEBI:29973"/>
        <dbReference type="ChEBI" id="CHEBI:82795"/>
        <dbReference type="EC" id="3.1.1.61"/>
    </reaction>
</comment>
<feature type="active site" evidence="6 7">
    <location>
        <position position="201"/>
    </location>
</feature>
<dbReference type="OrthoDB" id="9793421at2"/>
<evidence type="ECO:0000256" key="7">
    <source>
        <dbReference type="PROSITE-ProRule" id="PRU00050"/>
    </source>
</evidence>
<dbReference type="SMART" id="SM00448">
    <property type="entry name" value="REC"/>
    <property type="match status" value="1"/>
</dbReference>
<evidence type="ECO:0000256" key="8">
    <source>
        <dbReference type="PROSITE-ProRule" id="PRU00169"/>
    </source>
</evidence>
<keyword evidence="4 6" id="KW-0378">Hydrolase</keyword>
<evidence type="ECO:0000259" key="9">
    <source>
        <dbReference type="PROSITE" id="PS50110"/>
    </source>
</evidence>
<dbReference type="PROSITE" id="PS50122">
    <property type="entry name" value="CHEB"/>
    <property type="match status" value="1"/>
</dbReference>
<comment type="similarity">
    <text evidence="6">Belongs to the CheB family.</text>
</comment>
<organism evidence="11 12">
    <name type="scientific">Parvibium lacunae</name>
    <dbReference type="NCBI Taxonomy" id="1888893"/>
    <lineage>
        <taxon>Bacteria</taxon>
        <taxon>Pseudomonadati</taxon>
        <taxon>Pseudomonadota</taxon>
        <taxon>Betaproteobacteria</taxon>
        <taxon>Burkholderiales</taxon>
        <taxon>Alcaligenaceae</taxon>
        <taxon>Parvibium</taxon>
    </lineage>
</organism>
<dbReference type="FunFam" id="3.40.50.2300:FF:000060">
    <property type="entry name" value="Protein-glutamate methylesterase/protein-glutamine glutaminase"/>
    <property type="match status" value="1"/>
</dbReference>
<dbReference type="InterPro" id="IPR001789">
    <property type="entry name" value="Sig_transdc_resp-reg_receiver"/>
</dbReference>
<dbReference type="CDD" id="cd16432">
    <property type="entry name" value="CheB_Rec"/>
    <property type="match status" value="1"/>
</dbReference>
<dbReference type="AlphaFoldDB" id="A0A368L838"/>
<evidence type="ECO:0000256" key="6">
    <source>
        <dbReference type="HAMAP-Rule" id="MF_00099"/>
    </source>
</evidence>
<dbReference type="EC" id="3.1.1.61" evidence="6"/>
<dbReference type="Pfam" id="PF01339">
    <property type="entry name" value="CheB_methylest"/>
    <property type="match status" value="1"/>
</dbReference>
<evidence type="ECO:0000259" key="10">
    <source>
        <dbReference type="PROSITE" id="PS50122"/>
    </source>
</evidence>
<dbReference type="InterPro" id="IPR035909">
    <property type="entry name" value="CheB_C"/>
</dbReference>
<accession>A0A368L838</accession>
<dbReference type="PIRSF" id="PIRSF000876">
    <property type="entry name" value="RR_chemtxs_CheB"/>
    <property type="match status" value="1"/>
</dbReference>
<feature type="modified residue" description="4-aspartylphosphate" evidence="6 8">
    <location>
        <position position="58"/>
    </location>
</feature>
<dbReference type="NCBIfam" id="NF001965">
    <property type="entry name" value="PRK00742.1"/>
    <property type="match status" value="1"/>
</dbReference>
<evidence type="ECO:0000256" key="4">
    <source>
        <dbReference type="ARBA" id="ARBA00022801"/>
    </source>
</evidence>
<dbReference type="GO" id="GO:0000156">
    <property type="term" value="F:phosphorelay response regulator activity"/>
    <property type="evidence" value="ECO:0007669"/>
    <property type="project" value="InterPro"/>
</dbReference>
<name>A0A368L838_9BURK</name>
<dbReference type="Gene3D" id="3.40.50.180">
    <property type="entry name" value="Methylesterase CheB, C-terminal domain"/>
    <property type="match status" value="1"/>
</dbReference>
<protein>
    <recommendedName>
        <fullName evidence="6">Protein-glutamate methylesterase/protein-glutamine glutaminase</fullName>
        <ecNumber evidence="6">3.1.1.61</ecNumber>
        <ecNumber evidence="6">3.5.1.44</ecNumber>
    </recommendedName>
</protein>
<feature type="domain" description="Response regulatory" evidence="9">
    <location>
        <begin position="7"/>
        <end position="124"/>
    </location>
</feature>
<dbReference type="GO" id="GO:0008984">
    <property type="term" value="F:protein-glutamate methylesterase activity"/>
    <property type="evidence" value="ECO:0007669"/>
    <property type="project" value="UniProtKB-UniRule"/>
</dbReference>
<dbReference type="EMBL" id="QPGB01000001">
    <property type="protein sequence ID" value="RCS59868.1"/>
    <property type="molecule type" value="Genomic_DNA"/>
</dbReference>
<dbReference type="PROSITE" id="PS50110">
    <property type="entry name" value="RESPONSE_REGULATORY"/>
    <property type="match status" value="1"/>
</dbReference>